<dbReference type="Proteomes" id="UP000004849">
    <property type="component" value="Unassembled WGS sequence"/>
</dbReference>
<dbReference type="AlphaFoldDB" id="B6VSK6"/>
<dbReference type="EMBL" id="ABWZ01000005">
    <property type="protein sequence ID" value="EEB27218.1"/>
    <property type="molecule type" value="Genomic_DNA"/>
</dbReference>
<protein>
    <submittedName>
        <fullName evidence="1">Uncharacterized protein</fullName>
    </submittedName>
</protein>
<accession>B6VSK6</accession>
<dbReference type="HOGENOM" id="CLU_3284791_0_0_10"/>
<name>B6VSK6_9BACT</name>
<proteinExistence type="predicted"/>
<evidence type="ECO:0000313" key="1">
    <source>
        <dbReference type="EMBL" id="EEB27218.1"/>
    </source>
</evidence>
<sequence>MVISAFCMRIARGKNILIYLSVQRKAVPLQADYYQKFIKD</sequence>
<gene>
    <name evidence="1" type="ORF">BACDOR_00256</name>
</gene>
<organism evidence="1 2">
    <name type="scientific">Phocaeicola dorei DSM 17855</name>
    <dbReference type="NCBI Taxonomy" id="483217"/>
    <lineage>
        <taxon>Bacteria</taxon>
        <taxon>Pseudomonadati</taxon>
        <taxon>Bacteroidota</taxon>
        <taxon>Bacteroidia</taxon>
        <taxon>Bacteroidales</taxon>
        <taxon>Bacteroidaceae</taxon>
        <taxon>Phocaeicola</taxon>
    </lineage>
</organism>
<evidence type="ECO:0000313" key="2">
    <source>
        <dbReference type="Proteomes" id="UP000004849"/>
    </source>
</evidence>
<reference evidence="1 2" key="2">
    <citation type="submission" date="2008-10" db="EMBL/GenBank/DDBJ databases">
        <authorList>
            <person name="Fulton L."/>
            <person name="Clifton S."/>
            <person name="Fulton B."/>
            <person name="Xu J."/>
            <person name="Minx P."/>
            <person name="Pepin K.H."/>
            <person name="Johnson M."/>
            <person name="Thiruvilangam P."/>
            <person name="Bhonagiri V."/>
            <person name="Nash W.E."/>
            <person name="Mardis E.R."/>
            <person name="Wilson R.K."/>
        </authorList>
    </citation>
    <scope>NUCLEOTIDE SEQUENCE [LARGE SCALE GENOMIC DNA]</scope>
    <source>
        <strain evidence="1 2">DSM 17855</strain>
    </source>
</reference>
<reference evidence="1 2" key="1">
    <citation type="submission" date="2008-10" db="EMBL/GenBank/DDBJ databases">
        <title>Draft genome sequence of Bacteroides dorei (DSM 17855).</title>
        <authorList>
            <person name="Sudarsanam P."/>
            <person name="Ley R."/>
            <person name="Guruge J."/>
            <person name="Turnbaugh P.J."/>
            <person name="Mahowald M."/>
            <person name="Liep D."/>
            <person name="Gordon J."/>
        </authorList>
    </citation>
    <scope>NUCLEOTIDE SEQUENCE [LARGE SCALE GENOMIC DNA]</scope>
    <source>
        <strain evidence="1 2">DSM 17855</strain>
    </source>
</reference>